<keyword evidence="1" id="KW-1133">Transmembrane helix</keyword>
<feature type="transmembrane region" description="Helical" evidence="1">
    <location>
        <begin position="161"/>
        <end position="180"/>
    </location>
</feature>
<evidence type="ECO:0000256" key="1">
    <source>
        <dbReference type="SAM" id="Phobius"/>
    </source>
</evidence>
<evidence type="ECO:0000313" key="3">
    <source>
        <dbReference type="Proteomes" id="UP000246464"/>
    </source>
</evidence>
<reference evidence="2 3" key="1">
    <citation type="submission" date="2017-12" db="EMBL/GenBank/DDBJ databases">
        <title>Integrating genomic resources of turbot (Scophthalmus maximus) in depth evaluation of genetic and physical mapping variation across individuals.</title>
        <authorList>
            <person name="Martinez P."/>
        </authorList>
    </citation>
    <scope>NUCLEOTIDE SEQUENCE [LARGE SCALE GENOMIC DNA]</scope>
</reference>
<name>A0A2U9C5H7_SCOMX</name>
<keyword evidence="1" id="KW-0472">Membrane</keyword>
<proteinExistence type="predicted"/>
<dbReference type="EMBL" id="CP026253">
    <property type="protein sequence ID" value="AWP10312.1"/>
    <property type="molecule type" value="Genomic_DNA"/>
</dbReference>
<keyword evidence="1" id="KW-0812">Transmembrane</keyword>
<evidence type="ECO:0000313" key="2">
    <source>
        <dbReference type="EMBL" id="AWP10312.1"/>
    </source>
</evidence>
<gene>
    <name evidence="2" type="ORF">SMAX5B_019549</name>
</gene>
<protein>
    <submittedName>
        <fullName evidence="2">Uncharacterized protein</fullName>
    </submittedName>
</protein>
<organism evidence="2 3">
    <name type="scientific">Scophthalmus maximus</name>
    <name type="common">Turbot</name>
    <name type="synonym">Psetta maxima</name>
    <dbReference type="NCBI Taxonomy" id="52904"/>
    <lineage>
        <taxon>Eukaryota</taxon>
        <taxon>Metazoa</taxon>
        <taxon>Chordata</taxon>
        <taxon>Craniata</taxon>
        <taxon>Vertebrata</taxon>
        <taxon>Euteleostomi</taxon>
        <taxon>Actinopterygii</taxon>
        <taxon>Neopterygii</taxon>
        <taxon>Teleostei</taxon>
        <taxon>Neoteleostei</taxon>
        <taxon>Acanthomorphata</taxon>
        <taxon>Carangaria</taxon>
        <taxon>Pleuronectiformes</taxon>
        <taxon>Pleuronectoidei</taxon>
        <taxon>Scophthalmidae</taxon>
        <taxon>Scophthalmus</taxon>
    </lineage>
</organism>
<dbReference type="Proteomes" id="UP000246464">
    <property type="component" value="Chromosome 11"/>
</dbReference>
<accession>A0A2U9C5H7</accession>
<keyword evidence="3" id="KW-1185">Reference proteome</keyword>
<sequence>MSVNHSPALVVFNIYTTSSERIRSSQILSNPVDHTDLTSPVGLQAAAFDALSFFVQISSSGHLGFFENQKWIQIVLPDVFSSLLFLDLPGKRHEVKDKRQGGFIGLRKRESDSTDTEPRGRVTVDVVDASVAVKRLKMNYEKPQGLHQHVSVFYDSYVTVTYIWVIFIPFFFYFYFFYGLNRLRSCMKRHFKYRCRNELWDVCFSFLSHRKLQCSLR</sequence>
<dbReference type="AlphaFoldDB" id="A0A2U9C5H7"/>